<accession>A0A0A8YMR6</accession>
<protein>
    <submittedName>
        <fullName evidence="1">Uncharacterized protein</fullName>
    </submittedName>
</protein>
<name>A0A0A8YMR6_ARUDO</name>
<sequence length="50" mass="6124">MVCMWVACLNVWSRSQKPLEASTMMMIETKIDWLPLFFTETYLWIERKEH</sequence>
<organism evidence="1">
    <name type="scientific">Arundo donax</name>
    <name type="common">Giant reed</name>
    <name type="synonym">Donax arundinaceus</name>
    <dbReference type="NCBI Taxonomy" id="35708"/>
    <lineage>
        <taxon>Eukaryota</taxon>
        <taxon>Viridiplantae</taxon>
        <taxon>Streptophyta</taxon>
        <taxon>Embryophyta</taxon>
        <taxon>Tracheophyta</taxon>
        <taxon>Spermatophyta</taxon>
        <taxon>Magnoliopsida</taxon>
        <taxon>Liliopsida</taxon>
        <taxon>Poales</taxon>
        <taxon>Poaceae</taxon>
        <taxon>PACMAD clade</taxon>
        <taxon>Arundinoideae</taxon>
        <taxon>Arundineae</taxon>
        <taxon>Arundo</taxon>
    </lineage>
</organism>
<dbReference type="EMBL" id="GBRH01271520">
    <property type="protein sequence ID" value="JAD26375.1"/>
    <property type="molecule type" value="Transcribed_RNA"/>
</dbReference>
<proteinExistence type="predicted"/>
<reference evidence="1" key="1">
    <citation type="submission" date="2014-09" db="EMBL/GenBank/DDBJ databases">
        <authorList>
            <person name="Magalhaes I.L.F."/>
            <person name="Oliveira U."/>
            <person name="Santos F.R."/>
            <person name="Vidigal T.H.D.A."/>
            <person name="Brescovit A.D."/>
            <person name="Santos A.J."/>
        </authorList>
    </citation>
    <scope>NUCLEOTIDE SEQUENCE</scope>
    <source>
        <tissue evidence="1">Shoot tissue taken approximately 20 cm above the soil surface</tissue>
    </source>
</reference>
<reference evidence="1" key="2">
    <citation type="journal article" date="2015" name="Data Brief">
        <title>Shoot transcriptome of the giant reed, Arundo donax.</title>
        <authorList>
            <person name="Barrero R.A."/>
            <person name="Guerrero F.D."/>
            <person name="Moolhuijzen P."/>
            <person name="Goolsby J.A."/>
            <person name="Tidwell J."/>
            <person name="Bellgard S.E."/>
            <person name="Bellgard M.I."/>
        </authorList>
    </citation>
    <scope>NUCLEOTIDE SEQUENCE</scope>
    <source>
        <tissue evidence="1">Shoot tissue taken approximately 20 cm above the soil surface</tissue>
    </source>
</reference>
<dbReference type="AlphaFoldDB" id="A0A0A8YMR6"/>
<evidence type="ECO:0000313" key="1">
    <source>
        <dbReference type="EMBL" id="JAD26375.1"/>
    </source>
</evidence>